<keyword evidence="3" id="KW-1185">Reference proteome</keyword>
<dbReference type="InterPro" id="IPR012296">
    <property type="entry name" value="Nuclease_put_TT1808"/>
</dbReference>
<keyword evidence="2" id="KW-0378">Hydrolase</keyword>
<dbReference type="GO" id="GO:0004519">
    <property type="term" value="F:endonuclease activity"/>
    <property type="evidence" value="ECO:0007669"/>
    <property type="project" value="UniProtKB-KW"/>
</dbReference>
<dbReference type="CDD" id="cd06260">
    <property type="entry name" value="DUF820-like"/>
    <property type="match status" value="1"/>
</dbReference>
<gene>
    <name evidence="2" type="ORF">IQ249_08105</name>
</gene>
<dbReference type="PANTHER" id="PTHR36558:SF1">
    <property type="entry name" value="RESTRICTION ENDONUCLEASE DOMAIN-CONTAINING PROTEIN-RELATED"/>
    <property type="match status" value="1"/>
</dbReference>
<dbReference type="InterPro" id="IPR008538">
    <property type="entry name" value="Uma2"/>
</dbReference>
<dbReference type="Proteomes" id="UP000654482">
    <property type="component" value="Unassembled WGS sequence"/>
</dbReference>
<evidence type="ECO:0000259" key="1">
    <source>
        <dbReference type="Pfam" id="PF05685"/>
    </source>
</evidence>
<proteinExistence type="predicted"/>
<reference evidence="2" key="1">
    <citation type="submission" date="2020-10" db="EMBL/GenBank/DDBJ databases">
        <authorList>
            <person name="Castelo-Branco R."/>
            <person name="Eusebio N."/>
            <person name="Adriana R."/>
            <person name="Vieira A."/>
            <person name="Brugerolle De Fraissinette N."/>
            <person name="Rezende De Castro R."/>
            <person name="Schneider M.P."/>
            <person name="Vasconcelos V."/>
            <person name="Leao P.N."/>
        </authorList>
    </citation>
    <scope>NUCLEOTIDE SEQUENCE</scope>
    <source>
        <strain evidence="2">LEGE 07157</strain>
    </source>
</reference>
<dbReference type="AlphaFoldDB" id="A0A8J7DVM9"/>
<dbReference type="Gene3D" id="3.90.1570.10">
    <property type="entry name" value="tt1808, chain A"/>
    <property type="match status" value="1"/>
</dbReference>
<dbReference type="PANTHER" id="PTHR36558">
    <property type="entry name" value="GLR1098 PROTEIN"/>
    <property type="match status" value="1"/>
</dbReference>
<dbReference type="Pfam" id="PF05685">
    <property type="entry name" value="Uma2"/>
    <property type="match status" value="1"/>
</dbReference>
<accession>A0A8J7DVM9</accession>
<sequence length="193" mass="22597">MIAQSETKRYTIEEYLELEIASETRNEYHNGEIIPMTGGTPNHNDIAGNLYILLKSALRGKDYRTFYTDQRLWIPSRSLYTYPDVMVLPKPLELQTGRKDTVVNPFFIAEVLSKSTQNYDRGEKFVAYRTIPTFREYLLIDQYRVHVEHHVKTAAHQWLFSEYDDPNVTLSLSTFEITIQIAKLYENIDFSTV</sequence>
<keyword evidence="2" id="KW-0255">Endonuclease</keyword>
<keyword evidence="2" id="KW-0540">Nuclease</keyword>
<evidence type="ECO:0000313" key="3">
    <source>
        <dbReference type="Proteomes" id="UP000654482"/>
    </source>
</evidence>
<comment type="caution">
    <text evidence="2">The sequence shown here is derived from an EMBL/GenBank/DDBJ whole genome shotgun (WGS) entry which is preliminary data.</text>
</comment>
<dbReference type="EMBL" id="JADEWZ010000009">
    <property type="protein sequence ID" value="MBE9115853.1"/>
    <property type="molecule type" value="Genomic_DNA"/>
</dbReference>
<protein>
    <submittedName>
        <fullName evidence="2">Uma2 family endonuclease</fullName>
    </submittedName>
</protein>
<evidence type="ECO:0000313" key="2">
    <source>
        <dbReference type="EMBL" id="MBE9115853.1"/>
    </source>
</evidence>
<feature type="domain" description="Putative restriction endonuclease" evidence="1">
    <location>
        <begin position="13"/>
        <end position="179"/>
    </location>
</feature>
<name>A0A8J7DVM9_9CYAN</name>
<dbReference type="InterPro" id="IPR011335">
    <property type="entry name" value="Restrct_endonuc-II-like"/>
</dbReference>
<dbReference type="SUPFAM" id="SSF52980">
    <property type="entry name" value="Restriction endonuclease-like"/>
    <property type="match status" value="1"/>
</dbReference>
<organism evidence="2 3">
    <name type="scientific">Lusitaniella coriacea LEGE 07157</name>
    <dbReference type="NCBI Taxonomy" id="945747"/>
    <lineage>
        <taxon>Bacteria</taxon>
        <taxon>Bacillati</taxon>
        <taxon>Cyanobacteriota</taxon>
        <taxon>Cyanophyceae</taxon>
        <taxon>Spirulinales</taxon>
        <taxon>Lusitaniellaceae</taxon>
        <taxon>Lusitaniella</taxon>
    </lineage>
</organism>
<dbReference type="RefSeq" id="WP_194028945.1">
    <property type="nucleotide sequence ID" value="NZ_JADEWZ010000009.1"/>
</dbReference>